<protein>
    <submittedName>
        <fullName evidence="1">Intraflagellar transport protein 22</fullName>
    </submittedName>
</protein>
<dbReference type="EMBL" id="JADGJD010000382">
    <property type="protein sequence ID" value="KAJ3051555.1"/>
    <property type="molecule type" value="Genomic_DNA"/>
</dbReference>
<dbReference type="AlphaFoldDB" id="A0AAD5X575"/>
<dbReference type="Pfam" id="PF08477">
    <property type="entry name" value="Roc"/>
    <property type="match status" value="1"/>
</dbReference>
<sequence length="190" mass="21253">MATKLVIFVVGPSKSGKTAIANYLADLTVHTNDYHPTAGVRILEFERTISLEPRRPGVRPKDTTLAVELWDCSGDPRFHGCWESISESANGVLYVYGLDGKNEKDLDVFQNIFKNMKESQCAVFAHKMGSGTQKSGKVKLANKFLSKLSISTTSLDTEPETIRTDFDNFLMSVYQAYTESREREEESIVT</sequence>
<name>A0AAD5X575_9FUNG</name>
<accession>A0AAD5X575</accession>
<evidence type="ECO:0000313" key="2">
    <source>
        <dbReference type="Proteomes" id="UP001212841"/>
    </source>
</evidence>
<comment type="caution">
    <text evidence="1">The sequence shown here is derived from an EMBL/GenBank/DDBJ whole genome shotgun (WGS) entry which is preliminary data.</text>
</comment>
<proteinExistence type="predicted"/>
<keyword evidence="2" id="KW-1185">Reference proteome</keyword>
<organism evidence="1 2">
    <name type="scientific">Rhizophlyctis rosea</name>
    <dbReference type="NCBI Taxonomy" id="64517"/>
    <lineage>
        <taxon>Eukaryota</taxon>
        <taxon>Fungi</taxon>
        <taxon>Fungi incertae sedis</taxon>
        <taxon>Chytridiomycota</taxon>
        <taxon>Chytridiomycota incertae sedis</taxon>
        <taxon>Chytridiomycetes</taxon>
        <taxon>Rhizophlyctidales</taxon>
        <taxon>Rhizophlyctidaceae</taxon>
        <taxon>Rhizophlyctis</taxon>
    </lineage>
</organism>
<reference evidence="1" key="1">
    <citation type="submission" date="2020-05" db="EMBL/GenBank/DDBJ databases">
        <title>Phylogenomic resolution of chytrid fungi.</title>
        <authorList>
            <person name="Stajich J.E."/>
            <person name="Amses K."/>
            <person name="Simmons R."/>
            <person name="Seto K."/>
            <person name="Myers J."/>
            <person name="Bonds A."/>
            <person name="Quandt C.A."/>
            <person name="Barry K."/>
            <person name="Liu P."/>
            <person name="Grigoriev I."/>
            <person name="Longcore J.E."/>
            <person name="James T.Y."/>
        </authorList>
    </citation>
    <scope>NUCLEOTIDE SEQUENCE</scope>
    <source>
        <strain evidence="1">JEL0318</strain>
    </source>
</reference>
<dbReference type="SUPFAM" id="SSF52540">
    <property type="entry name" value="P-loop containing nucleoside triphosphate hydrolases"/>
    <property type="match status" value="1"/>
</dbReference>
<dbReference type="InterPro" id="IPR027417">
    <property type="entry name" value="P-loop_NTPase"/>
</dbReference>
<evidence type="ECO:0000313" key="1">
    <source>
        <dbReference type="EMBL" id="KAJ3051555.1"/>
    </source>
</evidence>
<dbReference type="Gene3D" id="3.40.50.300">
    <property type="entry name" value="P-loop containing nucleotide triphosphate hydrolases"/>
    <property type="match status" value="1"/>
</dbReference>
<gene>
    <name evidence="1" type="primary">RABL5</name>
    <name evidence="1" type="ORF">HK097_007435</name>
</gene>
<dbReference type="Proteomes" id="UP001212841">
    <property type="component" value="Unassembled WGS sequence"/>
</dbReference>